<dbReference type="PANTHER" id="PTHR30024">
    <property type="entry name" value="ALIPHATIC SULFONATES-BINDING PROTEIN-RELATED"/>
    <property type="match status" value="1"/>
</dbReference>
<name>A0ABP6RQJ9_9PSEU</name>
<evidence type="ECO:0000256" key="2">
    <source>
        <dbReference type="ARBA" id="ARBA00010742"/>
    </source>
</evidence>
<dbReference type="EMBL" id="BAAAYK010000038">
    <property type="protein sequence ID" value="GAA3359380.1"/>
    <property type="molecule type" value="Genomic_DNA"/>
</dbReference>
<dbReference type="InterPro" id="IPR010067">
    <property type="entry name" value="ABC_SsuA_sub-bd"/>
</dbReference>
<feature type="signal peptide" evidence="5">
    <location>
        <begin position="1"/>
        <end position="27"/>
    </location>
</feature>
<dbReference type="Proteomes" id="UP001500483">
    <property type="component" value="Unassembled WGS sequence"/>
</dbReference>
<evidence type="ECO:0000256" key="5">
    <source>
        <dbReference type="SAM" id="SignalP"/>
    </source>
</evidence>
<dbReference type="PROSITE" id="PS51318">
    <property type="entry name" value="TAT"/>
    <property type="match status" value="1"/>
</dbReference>
<evidence type="ECO:0000259" key="6">
    <source>
        <dbReference type="SMART" id="SM00062"/>
    </source>
</evidence>
<evidence type="ECO:0000313" key="7">
    <source>
        <dbReference type="EMBL" id="GAA3359380.1"/>
    </source>
</evidence>
<accession>A0ABP6RQJ9</accession>
<keyword evidence="8" id="KW-1185">Reference proteome</keyword>
<reference evidence="8" key="1">
    <citation type="journal article" date="2019" name="Int. J. Syst. Evol. Microbiol.">
        <title>The Global Catalogue of Microorganisms (GCM) 10K type strain sequencing project: providing services to taxonomists for standard genome sequencing and annotation.</title>
        <authorList>
            <consortium name="The Broad Institute Genomics Platform"/>
            <consortium name="The Broad Institute Genome Sequencing Center for Infectious Disease"/>
            <person name="Wu L."/>
            <person name="Ma J."/>
        </authorList>
    </citation>
    <scope>NUCLEOTIDE SEQUENCE [LARGE SCALE GENOMIC DNA]</scope>
    <source>
        <strain evidence="8">JCM 9687</strain>
    </source>
</reference>
<dbReference type="InterPro" id="IPR001638">
    <property type="entry name" value="Solute-binding_3/MltF_N"/>
</dbReference>
<evidence type="ECO:0000313" key="8">
    <source>
        <dbReference type="Proteomes" id="UP001500483"/>
    </source>
</evidence>
<keyword evidence="4 5" id="KW-0732">Signal</keyword>
<dbReference type="SMART" id="SM00062">
    <property type="entry name" value="PBPb"/>
    <property type="match status" value="1"/>
</dbReference>
<feature type="chain" id="PRO_5046260547" evidence="5">
    <location>
        <begin position="28"/>
        <end position="332"/>
    </location>
</feature>
<comment type="subcellular location">
    <subcellularLocation>
        <location evidence="1">Periplasm</location>
    </subcellularLocation>
</comment>
<evidence type="ECO:0000256" key="1">
    <source>
        <dbReference type="ARBA" id="ARBA00004418"/>
    </source>
</evidence>
<dbReference type="InterPro" id="IPR006311">
    <property type="entry name" value="TAT_signal"/>
</dbReference>
<comment type="caution">
    <text evidence="7">The sequence shown here is derived from an EMBL/GenBank/DDBJ whole genome shotgun (WGS) entry which is preliminary data.</text>
</comment>
<dbReference type="RefSeq" id="WP_344927912.1">
    <property type="nucleotide sequence ID" value="NZ_BAAAYK010000038.1"/>
</dbReference>
<proteinExistence type="inferred from homology"/>
<dbReference type="Pfam" id="PF09084">
    <property type="entry name" value="NMT1"/>
    <property type="match status" value="1"/>
</dbReference>
<dbReference type="NCBIfam" id="TIGR01728">
    <property type="entry name" value="SsuA_fam"/>
    <property type="match status" value="1"/>
</dbReference>
<gene>
    <name evidence="7" type="ORF">GCM10020366_35150</name>
</gene>
<dbReference type="PROSITE" id="PS51257">
    <property type="entry name" value="PROKAR_LIPOPROTEIN"/>
    <property type="match status" value="1"/>
</dbReference>
<organism evidence="7 8">
    <name type="scientific">Saccharopolyspora gregorii</name>
    <dbReference type="NCBI Taxonomy" id="33914"/>
    <lineage>
        <taxon>Bacteria</taxon>
        <taxon>Bacillati</taxon>
        <taxon>Actinomycetota</taxon>
        <taxon>Actinomycetes</taxon>
        <taxon>Pseudonocardiales</taxon>
        <taxon>Pseudonocardiaceae</taxon>
        <taxon>Saccharopolyspora</taxon>
    </lineage>
</organism>
<evidence type="ECO:0000256" key="3">
    <source>
        <dbReference type="ARBA" id="ARBA00022448"/>
    </source>
</evidence>
<dbReference type="CDD" id="cd13558">
    <property type="entry name" value="PBP2_SsuA_like_2"/>
    <property type="match status" value="1"/>
</dbReference>
<sequence>MPTRSTRRSFLAKLAAAPLVLSPLAAAACGGNPAVREDGSVDLTKVTLTIGDQAGIQQALVEAAGVLDGKQYQVHWSQFAAAAPLLEALRSGAVDIGLAGDAPTLNALGSGADIKIVSATRAVRQYGLAIVVPKGSPIRTVADLRGKTVSPTTPGSVGHYLLLSALREAGLSADDVRISFLEPVNASAALSSGAIDAWSTWDPYTAAAQLDQGATVLRDANGLAHGLSFINAYQEALDDPGRRAAIRDFIGRYNEALEWARANPEENARIYGDLSHRPPNIARLVSDRSQRTGGPVDDQVTAQLQEVADNYLEFGVLREHLAIGEHVDRGLY</sequence>
<dbReference type="SUPFAM" id="SSF53850">
    <property type="entry name" value="Periplasmic binding protein-like II"/>
    <property type="match status" value="1"/>
</dbReference>
<feature type="domain" description="Solute-binding protein family 3/N-terminal" evidence="6">
    <location>
        <begin position="47"/>
        <end position="263"/>
    </location>
</feature>
<protein>
    <submittedName>
        <fullName evidence="7">ABC transporter substrate-binding protein</fullName>
    </submittedName>
</protein>
<keyword evidence="3" id="KW-0813">Transport</keyword>
<dbReference type="PANTHER" id="PTHR30024:SF48">
    <property type="entry name" value="ABC TRANSPORTER SUBSTRATE-BINDING PROTEIN"/>
    <property type="match status" value="1"/>
</dbReference>
<dbReference type="InterPro" id="IPR015168">
    <property type="entry name" value="SsuA/THI5"/>
</dbReference>
<evidence type="ECO:0000256" key="4">
    <source>
        <dbReference type="ARBA" id="ARBA00022729"/>
    </source>
</evidence>
<dbReference type="Gene3D" id="3.40.190.10">
    <property type="entry name" value="Periplasmic binding protein-like II"/>
    <property type="match status" value="2"/>
</dbReference>
<comment type="similarity">
    <text evidence="2">Belongs to the bacterial solute-binding protein SsuA/TauA family.</text>
</comment>